<dbReference type="AlphaFoldDB" id="A0A9P5HA43"/>
<accession>A0A9P5HA43</accession>
<feature type="compositionally biased region" description="Low complexity" evidence="1">
    <location>
        <begin position="16"/>
        <end position="34"/>
    </location>
</feature>
<sequence length="68" mass="7310">MAPFPPRATQGHPSTKGHQVVVKGRQVVVKGHQGPPRPPPRPPPCPPRYPTSPGDRAARTSQVKSPLH</sequence>
<feature type="compositionally biased region" description="Polar residues" evidence="1">
    <location>
        <begin position="59"/>
        <end position="68"/>
    </location>
</feature>
<keyword evidence="3" id="KW-1185">Reference proteome</keyword>
<evidence type="ECO:0000313" key="2">
    <source>
        <dbReference type="EMBL" id="KAF7546800.1"/>
    </source>
</evidence>
<reference evidence="2" key="1">
    <citation type="submission" date="2020-03" db="EMBL/GenBank/DDBJ databases">
        <title>Draft Genome Sequence of Cylindrodendrum hubeiense.</title>
        <authorList>
            <person name="Buettner E."/>
            <person name="Kellner H."/>
        </authorList>
    </citation>
    <scope>NUCLEOTIDE SEQUENCE</scope>
    <source>
        <strain evidence="2">IHI 201604</strain>
    </source>
</reference>
<evidence type="ECO:0000313" key="3">
    <source>
        <dbReference type="Proteomes" id="UP000722485"/>
    </source>
</evidence>
<protein>
    <submittedName>
        <fullName evidence="2">Uncharacterized protein</fullName>
    </submittedName>
</protein>
<gene>
    <name evidence="2" type="ORF">G7Z17_g8185</name>
</gene>
<dbReference type="Proteomes" id="UP000722485">
    <property type="component" value="Unassembled WGS sequence"/>
</dbReference>
<feature type="region of interest" description="Disordered" evidence="1">
    <location>
        <begin position="1"/>
        <end position="68"/>
    </location>
</feature>
<name>A0A9P5HA43_9HYPO</name>
<feature type="compositionally biased region" description="Pro residues" evidence="1">
    <location>
        <begin position="35"/>
        <end position="50"/>
    </location>
</feature>
<organism evidence="2 3">
    <name type="scientific">Cylindrodendrum hubeiense</name>
    <dbReference type="NCBI Taxonomy" id="595255"/>
    <lineage>
        <taxon>Eukaryota</taxon>
        <taxon>Fungi</taxon>
        <taxon>Dikarya</taxon>
        <taxon>Ascomycota</taxon>
        <taxon>Pezizomycotina</taxon>
        <taxon>Sordariomycetes</taxon>
        <taxon>Hypocreomycetidae</taxon>
        <taxon>Hypocreales</taxon>
        <taxon>Nectriaceae</taxon>
        <taxon>Cylindrodendrum</taxon>
    </lineage>
</organism>
<comment type="caution">
    <text evidence="2">The sequence shown here is derived from an EMBL/GenBank/DDBJ whole genome shotgun (WGS) entry which is preliminary data.</text>
</comment>
<dbReference type="EMBL" id="JAANBB010000199">
    <property type="protein sequence ID" value="KAF7546800.1"/>
    <property type="molecule type" value="Genomic_DNA"/>
</dbReference>
<evidence type="ECO:0000256" key="1">
    <source>
        <dbReference type="SAM" id="MobiDB-lite"/>
    </source>
</evidence>
<proteinExistence type="predicted"/>